<evidence type="ECO:0000259" key="7">
    <source>
        <dbReference type="PROSITE" id="PS50977"/>
    </source>
</evidence>
<dbReference type="Proteomes" id="UP001237156">
    <property type="component" value="Unassembled WGS sequence"/>
</dbReference>
<accession>A0AAW6RLK0</accession>
<dbReference type="SUPFAM" id="SSF48498">
    <property type="entry name" value="Tetracyclin repressor-like, C-terminal domain"/>
    <property type="match status" value="1"/>
</dbReference>
<dbReference type="InterPro" id="IPR013572">
    <property type="entry name" value="Tscrpt_reg_MAATS_C"/>
</dbReference>
<keyword evidence="3 5" id="KW-0238">DNA-binding</keyword>
<dbReference type="PRINTS" id="PR00455">
    <property type="entry name" value="HTHTETR"/>
</dbReference>
<sequence length="236" mass="26606">MRRTKAQAQETRERLMQAALDVFHQRGVARASLHEIAQAAGVTRGALYWHFKNKEDLFDALFARIFDVVSSQLEADIRNAADMLQSLRQAFLNCFERLERDEAYRKFSSVLHLKCEHTEENAAIVAVMTRYFDMWQQNIHTALQMCVAQKRLPADLDVALASIHLKATLLGLTQLRLFCPHALQLSQVAPVMVDAALGGLQNCPALRLSHAQNPQAHETPHHAHHLQPAGLLVRHG</sequence>
<keyword evidence="4" id="KW-0804">Transcription</keyword>
<dbReference type="RefSeq" id="WP_279524130.1">
    <property type="nucleotide sequence ID" value="NZ_JARVII010000008.1"/>
</dbReference>
<dbReference type="GO" id="GO:0003677">
    <property type="term" value="F:DNA binding"/>
    <property type="evidence" value="ECO:0007669"/>
    <property type="project" value="UniProtKB-UniRule"/>
</dbReference>
<dbReference type="PROSITE" id="PS50977">
    <property type="entry name" value="HTH_TETR_2"/>
    <property type="match status" value="1"/>
</dbReference>
<dbReference type="InterPro" id="IPR036271">
    <property type="entry name" value="Tet_transcr_reg_TetR-rel_C_sf"/>
</dbReference>
<proteinExistence type="predicted"/>
<protein>
    <submittedName>
        <fullName evidence="8">TetR family transcriptional regulator</fullName>
    </submittedName>
</protein>
<organism evidence="8 9">
    <name type="scientific">Ottowia cancrivicina</name>
    <dbReference type="NCBI Taxonomy" id="3040346"/>
    <lineage>
        <taxon>Bacteria</taxon>
        <taxon>Pseudomonadati</taxon>
        <taxon>Pseudomonadota</taxon>
        <taxon>Betaproteobacteria</taxon>
        <taxon>Burkholderiales</taxon>
        <taxon>Comamonadaceae</taxon>
        <taxon>Ottowia</taxon>
    </lineage>
</organism>
<gene>
    <name evidence="8" type="ORF">QB898_05530</name>
</gene>
<dbReference type="PANTHER" id="PTHR47506">
    <property type="entry name" value="TRANSCRIPTIONAL REGULATORY PROTEIN"/>
    <property type="match status" value="1"/>
</dbReference>
<evidence type="ECO:0000256" key="3">
    <source>
        <dbReference type="ARBA" id="ARBA00023125"/>
    </source>
</evidence>
<evidence type="ECO:0000256" key="2">
    <source>
        <dbReference type="ARBA" id="ARBA00023015"/>
    </source>
</evidence>
<feature type="region of interest" description="Disordered" evidence="6">
    <location>
        <begin position="214"/>
        <end position="236"/>
    </location>
</feature>
<evidence type="ECO:0000313" key="8">
    <source>
        <dbReference type="EMBL" id="MDG9699186.1"/>
    </source>
</evidence>
<dbReference type="InterPro" id="IPR001647">
    <property type="entry name" value="HTH_TetR"/>
</dbReference>
<dbReference type="AlphaFoldDB" id="A0AAW6RLK0"/>
<dbReference type="Pfam" id="PF08361">
    <property type="entry name" value="TetR_C_2"/>
    <property type="match status" value="1"/>
</dbReference>
<dbReference type="Gene3D" id="1.10.357.10">
    <property type="entry name" value="Tetracycline Repressor, domain 2"/>
    <property type="match status" value="1"/>
</dbReference>
<dbReference type="InterPro" id="IPR009057">
    <property type="entry name" value="Homeodomain-like_sf"/>
</dbReference>
<keyword evidence="9" id="KW-1185">Reference proteome</keyword>
<keyword evidence="2" id="KW-0805">Transcription regulation</keyword>
<dbReference type="EMBL" id="JARVII010000008">
    <property type="protein sequence ID" value="MDG9699186.1"/>
    <property type="molecule type" value="Genomic_DNA"/>
</dbReference>
<evidence type="ECO:0000256" key="4">
    <source>
        <dbReference type="ARBA" id="ARBA00023163"/>
    </source>
</evidence>
<dbReference type="InterPro" id="IPR023772">
    <property type="entry name" value="DNA-bd_HTH_TetR-type_CS"/>
</dbReference>
<name>A0AAW6RLK0_9BURK</name>
<dbReference type="Pfam" id="PF00440">
    <property type="entry name" value="TetR_N"/>
    <property type="match status" value="1"/>
</dbReference>
<comment type="caution">
    <text evidence="8">The sequence shown here is derived from an EMBL/GenBank/DDBJ whole genome shotgun (WGS) entry which is preliminary data.</text>
</comment>
<evidence type="ECO:0000313" key="9">
    <source>
        <dbReference type="Proteomes" id="UP001237156"/>
    </source>
</evidence>
<feature type="domain" description="HTH tetR-type" evidence="7">
    <location>
        <begin position="9"/>
        <end position="69"/>
    </location>
</feature>
<evidence type="ECO:0000256" key="6">
    <source>
        <dbReference type="SAM" id="MobiDB-lite"/>
    </source>
</evidence>
<dbReference type="SUPFAM" id="SSF46689">
    <property type="entry name" value="Homeodomain-like"/>
    <property type="match status" value="1"/>
</dbReference>
<reference evidence="8 9" key="1">
    <citation type="submission" date="2023-04" db="EMBL/GenBank/DDBJ databases">
        <title>Ottowia paracancer sp. nov., isolated from human stomach.</title>
        <authorList>
            <person name="Song Y."/>
        </authorList>
    </citation>
    <scope>NUCLEOTIDE SEQUENCE [LARGE SCALE GENOMIC DNA]</scope>
    <source>
        <strain evidence="8 9">10c7w1</strain>
    </source>
</reference>
<keyword evidence="1" id="KW-0678">Repressor</keyword>
<evidence type="ECO:0000256" key="1">
    <source>
        <dbReference type="ARBA" id="ARBA00022491"/>
    </source>
</evidence>
<dbReference type="PANTHER" id="PTHR47506:SF1">
    <property type="entry name" value="HTH-TYPE TRANSCRIPTIONAL REGULATOR YJDC"/>
    <property type="match status" value="1"/>
</dbReference>
<feature type="DNA-binding region" description="H-T-H motif" evidence="5">
    <location>
        <begin position="32"/>
        <end position="51"/>
    </location>
</feature>
<dbReference type="PROSITE" id="PS01081">
    <property type="entry name" value="HTH_TETR_1"/>
    <property type="match status" value="1"/>
</dbReference>
<evidence type="ECO:0000256" key="5">
    <source>
        <dbReference type="PROSITE-ProRule" id="PRU00335"/>
    </source>
</evidence>